<gene>
    <name evidence="3" type="ORF">SAMN04489727_5211</name>
</gene>
<dbReference type="EMBL" id="FNSO01000004">
    <property type="protein sequence ID" value="SEC81914.1"/>
    <property type="molecule type" value="Genomic_DNA"/>
</dbReference>
<protein>
    <recommendedName>
        <fullName evidence="5">DUF3592 domain-containing protein</fullName>
    </recommendedName>
</protein>
<evidence type="ECO:0008006" key="5">
    <source>
        <dbReference type="Google" id="ProtNLM"/>
    </source>
</evidence>
<keyword evidence="2" id="KW-0812">Transmembrane</keyword>
<organism evidence="3 4">
    <name type="scientific">Amycolatopsis tolypomycina</name>
    <dbReference type="NCBI Taxonomy" id="208445"/>
    <lineage>
        <taxon>Bacteria</taxon>
        <taxon>Bacillati</taxon>
        <taxon>Actinomycetota</taxon>
        <taxon>Actinomycetes</taxon>
        <taxon>Pseudonocardiales</taxon>
        <taxon>Pseudonocardiaceae</taxon>
        <taxon>Amycolatopsis</taxon>
    </lineage>
</organism>
<dbReference type="AlphaFoldDB" id="A0A1H4VNL7"/>
<evidence type="ECO:0000313" key="4">
    <source>
        <dbReference type="Proteomes" id="UP000199622"/>
    </source>
</evidence>
<dbReference type="STRING" id="208445.SAMN04489727_5211"/>
<reference evidence="4" key="1">
    <citation type="submission" date="2016-10" db="EMBL/GenBank/DDBJ databases">
        <authorList>
            <person name="Varghese N."/>
            <person name="Submissions S."/>
        </authorList>
    </citation>
    <scope>NUCLEOTIDE SEQUENCE [LARGE SCALE GENOMIC DNA]</scope>
    <source>
        <strain evidence="4">DSM 44544</strain>
    </source>
</reference>
<keyword evidence="2" id="KW-0472">Membrane</keyword>
<dbReference type="OrthoDB" id="3613228at2"/>
<sequence>MSSPARPAALLAGFLGGGVAGATLSAFIAGIVLEKAPLILFGVGLPIGYGFLVFVAGIPRRTREAAVVPRLALARIESLRAGGTETGDVPVDFELTIAPGGEPPFRSRMTSDVNLVDLPRYRPGDVLVVAYPPDRPWRATIVPNPTPEWQHRAAEAVIRPAPESPVVQQPPEGWGFALAGCTGLLLGAAIVLGLFRVELFTPQPPPAEQPPASSSSSTTITVGPRQEFPDAAELRRTIELLAATAQVPLDRIPELAEQATSVLDVGWPRSWQITVTRADVTTVRLTVTGPGGSASLVLPPG</sequence>
<keyword evidence="2" id="KW-1133">Transmembrane helix</keyword>
<feature type="transmembrane region" description="Helical" evidence="2">
    <location>
        <begin position="37"/>
        <end position="58"/>
    </location>
</feature>
<keyword evidence="4" id="KW-1185">Reference proteome</keyword>
<accession>A0A1H4VNL7</accession>
<proteinExistence type="predicted"/>
<evidence type="ECO:0000256" key="1">
    <source>
        <dbReference type="SAM" id="MobiDB-lite"/>
    </source>
</evidence>
<feature type="region of interest" description="Disordered" evidence="1">
    <location>
        <begin position="203"/>
        <end position="223"/>
    </location>
</feature>
<feature type="transmembrane region" description="Helical" evidence="2">
    <location>
        <begin position="174"/>
        <end position="195"/>
    </location>
</feature>
<evidence type="ECO:0000256" key="2">
    <source>
        <dbReference type="SAM" id="Phobius"/>
    </source>
</evidence>
<dbReference type="Proteomes" id="UP000199622">
    <property type="component" value="Unassembled WGS sequence"/>
</dbReference>
<evidence type="ECO:0000313" key="3">
    <source>
        <dbReference type="EMBL" id="SEC81914.1"/>
    </source>
</evidence>
<dbReference type="RefSeq" id="WP_091311757.1">
    <property type="nucleotide sequence ID" value="NZ_FNSO01000004.1"/>
</dbReference>
<name>A0A1H4VNL7_9PSEU</name>